<dbReference type="EMBL" id="LR131271">
    <property type="protein sequence ID" value="VDR28040.1"/>
    <property type="molecule type" value="Genomic_DNA"/>
</dbReference>
<dbReference type="RefSeq" id="WP_045854863.1">
    <property type="nucleotide sequence ID" value="NZ_JABXGE010000005.1"/>
</dbReference>
<organism evidence="2 3">
    <name type="scientific">Raoultella terrigena</name>
    <name type="common">Klebsiella terrigena</name>
    <dbReference type="NCBI Taxonomy" id="577"/>
    <lineage>
        <taxon>Bacteria</taxon>
        <taxon>Pseudomonadati</taxon>
        <taxon>Pseudomonadota</taxon>
        <taxon>Gammaproteobacteria</taxon>
        <taxon>Enterobacterales</taxon>
        <taxon>Enterobacteriaceae</taxon>
        <taxon>Klebsiella/Raoultella group</taxon>
        <taxon>Raoultella</taxon>
    </lineage>
</organism>
<evidence type="ECO:0000313" key="3">
    <source>
        <dbReference type="Proteomes" id="UP000274346"/>
    </source>
</evidence>
<accession>A0A3P8M1K9</accession>
<evidence type="ECO:0000313" key="2">
    <source>
        <dbReference type="EMBL" id="VDR28040.1"/>
    </source>
</evidence>
<gene>
    <name evidence="2" type="ORF">NCTC13098_04416</name>
</gene>
<dbReference type="AlphaFoldDB" id="A0A3P8M1K9"/>
<proteinExistence type="predicted"/>
<evidence type="ECO:0000256" key="1">
    <source>
        <dbReference type="SAM" id="MobiDB-lite"/>
    </source>
</evidence>
<dbReference type="KEGG" id="rtg:NCTC13098_04416"/>
<protein>
    <submittedName>
        <fullName evidence="2">Uncharacterized protein</fullName>
    </submittedName>
</protein>
<dbReference type="Proteomes" id="UP000274346">
    <property type="component" value="Chromosome"/>
</dbReference>
<name>A0A3P8M1K9_RAOTE</name>
<sequence length="97" mass="11159">MRTEYFDYLILGDEHHGEIYSGVKTHRLEVRSKYPLANHAHSPAEEAPGTQPRTVNYNVHEYPAQDGRFYMVATNYPLSDFDVEDALIKSRAHPVRA</sequence>
<feature type="region of interest" description="Disordered" evidence="1">
    <location>
        <begin position="35"/>
        <end position="54"/>
    </location>
</feature>
<reference evidence="2 3" key="1">
    <citation type="submission" date="2018-12" db="EMBL/GenBank/DDBJ databases">
        <authorList>
            <consortium name="Pathogen Informatics"/>
        </authorList>
    </citation>
    <scope>NUCLEOTIDE SEQUENCE [LARGE SCALE GENOMIC DNA]</scope>
    <source>
        <strain evidence="2 3">NCTC13098</strain>
    </source>
</reference>